<proteinExistence type="predicted"/>
<dbReference type="Proteomes" id="UP000092654">
    <property type="component" value="Chromosome"/>
</dbReference>
<organism evidence="5 6">
    <name type="scientific">Salimicrobium jeotgali</name>
    <dbReference type="NCBI Taxonomy" id="1230341"/>
    <lineage>
        <taxon>Bacteria</taxon>
        <taxon>Bacillati</taxon>
        <taxon>Bacillota</taxon>
        <taxon>Bacilli</taxon>
        <taxon>Bacillales</taxon>
        <taxon>Bacillaceae</taxon>
        <taxon>Salimicrobium</taxon>
    </lineage>
</organism>
<dbReference type="InterPro" id="IPR036390">
    <property type="entry name" value="WH_DNA-bd_sf"/>
</dbReference>
<dbReference type="Pfam" id="PF01022">
    <property type="entry name" value="HTH_5"/>
    <property type="match status" value="1"/>
</dbReference>
<dbReference type="PRINTS" id="PR00778">
    <property type="entry name" value="HTHARSR"/>
</dbReference>
<dbReference type="InterPro" id="IPR036388">
    <property type="entry name" value="WH-like_DNA-bd_sf"/>
</dbReference>
<evidence type="ECO:0000256" key="2">
    <source>
        <dbReference type="ARBA" id="ARBA00023125"/>
    </source>
</evidence>
<sequence length="99" mass="11517">MSMSESVTQETIQKTADTFKVLSDPTRIRILHYLCQKEASVSDIASGLDLKQSTVSHQLRTLKLYRLVTHRREGTSIYYTFKDDHVMQTLEQMIDHIEE</sequence>
<reference evidence="6" key="1">
    <citation type="submission" date="2015-06" db="EMBL/GenBank/DDBJ databases">
        <title>Salimicrobium jeotgali MJ3, isolated from Myulchi jeot, a traditional Korean fermented seafood.</title>
        <authorList>
            <person name="Kim K.H."/>
            <person name="Jeon C.O."/>
            <person name="Jin H.M."/>
        </authorList>
    </citation>
    <scope>NUCLEOTIDE SEQUENCE [LARGE SCALE GENOMIC DNA]</scope>
    <source>
        <strain evidence="6">MJ3</strain>
    </source>
</reference>
<dbReference type="PROSITE" id="PS50987">
    <property type="entry name" value="HTH_ARSR_2"/>
    <property type="match status" value="1"/>
</dbReference>
<dbReference type="SMART" id="SM00418">
    <property type="entry name" value="HTH_ARSR"/>
    <property type="match status" value="1"/>
</dbReference>
<name>A0AAC8PTD0_9BACI</name>
<dbReference type="InterPro" id="IPR051011">
    <property type="entry name" value="Metal_resp_trans_reg"/>
</dbReference>
<evidence type="ECO:0000259" key="4">
    <source>
        <dbReference type="PROSITE" id="PS50987"/>
    </source>
</evidence>
<dbReference type="InterPro" id="IPR001845">
    <property type="entry name" value="HTH_ArsR_DNA-bd_dom"/>
</dbReference>
<dbReference type="InterPro" id="IPR011991">
    <property type="entry name" value="ArsR-like_HTH"/>
</dbReference>
<dbReference type="NCBIfam" id="NF033788">
    <property type="entry name" value="HTH_metalloreg"/>
    <property type="match status" value="1"/>
</dbReference>
<protein>
    <submittedName>
        <fullName evidence="5">Transcriptional regulator</fullName>
    </submittedName>
</protein>
<dbReference type="PANTHER" id="PTHR43132">
    <property type="entry name" value="ARSENICAL RESISTANCE OPERON REPRESSOR ARSR-RELATED"/>
    <property type="match status" value="1"/>
</dbReference>
<evidence type="ECO:0000256" key="3">
    <source>
        <dbReference type="ARBA" id="ARBA00023163"/>
    </source>
</evidence>
<evidence type="ECO:0000313" key="6">
    <source>
        <dbReference type="Proteomes" id="UP000092654"/>
    </source>
</evidence>
<dbReference type="PANTHER" id="PTHR43132:SF6">
    <property type="entry name" value="HTH-TYPE TRANSCRIPTIONAL REPRESSOR CZRA"/>
    <property type="match status" value="1"/>
</dbReference>
<keyword evidence="3" id="KW-0804">Transcription</keyword>
<gene>
    <name evidence="5" type="ORF">AAV35_011945</name>
</gene>
<evidence type="ECO:0000256" key="1">
    <source>
        <dbReference type="ARBA" id="ARBA00023015"/>
    </source>
</evidence>
<keyword evidence="2" id="KW-0238">DNA-binding</keyword>
<dbReference type="SUPFAM" id="SSF46785">
    <property type="entry name" value="Winged helix' DNA-binding domain"/>
    <property type="match status" value="1"/>
</dbReference>
<accession>A0AAC8PTD0</accession>
<dbReference type="AlphaFoldDB" id="A0AAC8PTD0"/>
<dbReference type="GO" id="GO:0003677">
    <property type="term" value="F:DNA binding"/>
    <property type="evidence" value="ECO:0007669"/>
    <property type="project" value="UniProtKB-KW"/>
</dbReference>
<feature type="domain" description="HTH arsR-type" evidence="4">
    <location>
        <begin position="7"/>
        <end position="99"/>
    </location>
</feature>
<dbReference type="CDD" id="cd00090">
    <property type="entry name" value="HTH_ARSR"/>
    <property type="match status" value="1"/>
</dbReference>
<dbReference type="EMBL" id="CP011361">
    <property type="protein sequence ID" value="AKG05405.1"/>
    <property type="molecule type" value="Genomic_DNA"/>
</dbReference>
<dbReference type="KEGG" id="sje:AAV35_011945"/>
<evidence type="ECO:0000313" key="5">
    <source>
        <dbReference type="EMBL" id="AKG05405.1"/>
    </source>
</evidence>
<dbReference type="GO" id="GO:0003700">
    <property type="term" value="F:DNA-binding transcription factor activity"/>
    <property type="evidence" value="ECO:0007669"/>
    <property type="project" value="InterPro"/>
</dbReference>
<dbReference type="Gene3D" id="1.10.10.10">
    <property type="entry name" value="Winged helix-like DNA-binding domain superfamily/Winged helix DNA-binding domain"/>
    <property type="match status" value="1"/>
</dbReference>
<keyword evidence="1" id="KW-0805">Transcription regulation</keyword>